<protein>
    <submittedName>
        <fullName evidence="2">VIR protein</fullName>
    </submittedName>
</protein>
<dbReference type="VEuPathDB" id="PlasmoDB:PVX_141260"/>
<dbReference type="EMBL" id="FLYI01000489">
    <property type="protein sequence ID" value="SCA60771.1"/>
    <property type="molecule type" value="Genomic_DNA"/>
</dbReference>
<dbReference type="AlphaFoldDB" id="A0A1G4E3B3"/>
<feature type="compositionally biased region" description="Basic and acidic residues" evidence="1">
    <location>
        <begin position="245"/>
        <end position="267"/>
    </location>
</feature>
<evidence type="ECO:0000256" key="1">
    <source>
        <dbReference type="SAM" id="MobiDB-lite"/>
    </source>
</evidence>
<dbReference type="InterPro" id="IPR008780">
    <property type="entry name" value="Plasmodium_Vir"/>
</dbReference>
<reference evidence="2 3" key="1">
    <citation type="submission" date="2016-07" db="EMBL/GenBank/DDBJ databases">
        <authorList>
            <consortium name="Pathogen Informatics"/>
        </authorList>
    </citation>
    <scope>NUCLEOTIDE SEQUENCE [LARGE SCALE GENOMIC DNA]</scope>
</reference>
<feature type="region of interest" description="Disordered" evidence="1">
    <location>
        <begin position="243"/>
        <end position="274"/>
    </location>
</feature>
<dbReference type="VEuPathDB" id="PlasmoDB:PVW1_050045400"/>
<dbReference type="Proteomes" id="UP000305196">
    <property type="component" value="Unassembled WGS sequence"/>
</dbReference>
<gene>
    <name evidence="2" type="ORF">PVC01_000116100</name>
</gene>
<evidence type="ECO:0000313" key="2">
    <source>
        <dbReference type="EMBL" id="SCA60771.1"/>
    </source>
</evidence>
<organism evidence="2 3">
    <name type="scientific">Plasmodium vivax</name>
    <name type="common">malaria parasite P. vivax</name>
    <dbReference type="NCBI Taxonomy" id="5855"/>
    <lineage>
        <taxon>Eukaryota</taxon>
        <taxon>Sar</taxon>
        <taxon>Alveolata</taxon>
        <taxon>Apicomplexa</taxon>
        <taxon>Aconoidasida</taxon>
        <taxon>Haemosporida</taxon>
        <taxon>Plasmodiidae</taxon>
        <taxon>Plasmodium</taxon>
        <taxon>Plasmodium (Plasmodium)</taxon>
    </lineage>
</organism>
<dbReference type="VEuPathDB" id="PlasmoDB:PVPAM_040008100"/>
<accession>A0A1G4E3B3</accession>
<dbReference type="VEuPathDB" id="PlasmoDB:PVP01_0003660"/>
<proteinExistence type="predicted"/>
<name>A0A1G4E3B3_PLAVI</name>
<sequence>MSYEDYIKDSKLNVLISKMSVTNRDNCCVLTDVYLKSVDHTKRKKLKNIGCSIECGYRYLTAFDANTLTDLCEYLNLWLDVQRSTHIKGISTITDEQWSLIDKLWNDLDKHEDISKCKRQQDSYDISDKKKHMELLEYCMYRDHIKKWCEYAIKYPIYTQYYCTALSQYTNEYYNKFKSENPCLDNSATDNLYKYYVSQECNLYDMPKTFPKFDLHSKKVLYENNSIIAINKCTNTVESYGPVAKENRSKDEENPDRDAKNAARVEENASEGKYVHSKLDDHKARLGDDRAKLDVDPAEHAQLDIPSPTGDLNGDDATIRTMHGNSIEEITSPKLGTIGATLAGSSLFLIMMYKYTPLGSWVSTRILGRNKLMENMKKNNYELLLSDVGNQEASLNDTMYHISYNSSSNQ</sequence>
<evidence type="ECO:0000313" key="3">
    <source>
        <dbReference type="Proteomes" id="UP000305196"/>
    </source>
</evidence>
<dbReference type="Pfam" id="PF05795">
    <property type="entry name" value="Plasmodium_Vir"/>
    <property type="match status" value="1"/>
</dbReference>